<evidence type="ECO:0000313" key="2">
    <source>
        <dbReference type="Proteomes" id="UP000592780"/>
    </source>
</evidence>
<proteinExistence type="predicted"/>
<accession>A0A7W8Q579</accession>
<name>A0A7W8Q579_PARAM</name>
<protein>
    <submittedName>
        <fullName evidence="1">Uncharacterized protein</fullName>
    </submittedName>
</protein>
<evidence type="ECO:0000313" key="1">
    <source>
        <dbReference type="EMBL" id="MBB5423988.1"/>
    </source>
</evidence>
<reference evidence="1 2" key="1">
    <citation type="submission" date="2020-08" db="EMBL/GenBank/DDBJ databases">
        <title>Genomic Encyclopedia of Type Strains, Phase IV (KMG-V): Genome sequencing to study the core and pangenomes of soil and plant-associated prokaryotes.</title>
        <authorList>
            <person name="Whitman W."/>
        </authorList>
    </citation>
    <scope>NUCLEOTIDE SEQUENCE [LARGE SCALE GENOMIC DNA]</scope>
    <source>
        <strain evidence="1 2">JPY158</strain>
    </source>
</reference>
<dbReference type="EMBL" id="JACHDD010000003">
    <property type="protein sequence ID" value="MBB5423988.1"/>
    <property type="molecule type" value="Genomic_DNA"/>
</dbReference>
<organism evidence="1 2">
    <name type="scientific">Paraburkholderia atlantica</name>
    <dbReference type="NCBI Taxonomy" id="2654982"/>
    <lineage>
        <taxon>Bacteria</taxon>
        <taxon>Pseudomonadati</taxon>
        <taxon>Pseudomonadota</taxon>
        <taxon>Betaproteobacteria</taxon>
        <taxon>Burkholderiales</taxon>
        <taxon>Burkholderiaceae</taxon>
        <taxon>Paraburkholderia</taxon>
    </lineage>
</organism>
<comment type="caution">
    <text evidence="1">The sequence shown here is derived from an EMBL/GenBank/DDBJ whole genome shotgun (WGS) entry which is preliminary data.</text>
</comment>
<dbReference type="Proteomes" id="UP000592780">
    <property type="component" value="Unassembled WGS sequence"/>
</dbReference>
<keyword evidence="2" id="KW-1185">Reference proteome</keyword>
<sequence>MRAWAVGGVAAADEAMFDIAMRLFESDDAQRGIRSAVEALKAGRPRPVMDFNGH</sequence>
<dbReference type="AlphaFoldDB" id="A0A7W8Q579"/>
<dbReference type="RefSeq" id="WP_217709211.1">
    <property type="nucleotide sequence ID" value="NZ_JACHDD010000003.1"/>
</dbReference>
<gene>
    <name evidence="1" type="ORF">HDG40_002132</name>
</gene>